<evidence type="ECO:0000256" key="5">
    <source>
        <dbReference type="SAM" id="SignalP"/>
    </source>
</evidence>
<comment type="subcellular location">
    <subcellularLocation>
        <location evidence="1">Membrane</location>
        <topology evidence="1">Single-pass membrane protein</topology>
    </subcellularLocation>
</comment>
<organism evidence="7 8">
    <name type="scientific">Sphingomonas prati</name>
    <dbReference type="NCBI Taxonomy" id="1843237"/>
    <lineage>
        <taxon>Bacteria</taxon>
        <taxon>Pseudomonadati</taxon>
        <taxon>Pseudomonadota</taxon>
        <taxon>Alphaproteobacteria</taxon>
        <taxon>Sphingomonadales</taxon>
        <taxon>Sphingomonadaceae</taxon>
        <taxon>Sphingomonas</taxon>
    </lineage>
</organism>
<feature type="domain" description="TonB C-terminal" evidence="6">
    <location>
        <begin position="41"/>
        <end position="137"/>
    </location>
</feature>
<keyword evidence="2" id="KW-0812">Transmembrane</keyword>
<dbReference type="OrthoDB" id="7585677at2"/>
<dbReference type="GO" id="GO:0055085">
    <property type="term" value="P:transmembrane transport"/>
    <property type="evidence" value="ECO:0007669"/>
    <property type="project" value="InterPro"/>
</dbReference>
<evidence type="ECO:0000256" key="4">
    <source>
        <dbReference type="ARBA" id="ARBA00023136"/>
    </source>
</evidence>
<feature type="signal peptide" evidence="5">
    <location>
        <begin position="1"/>
        <end position="22"/>
    </location>
</feature>
<evidence type="ECO:0000313" key="8">
    <source>
        <dbReference type="Proteomes" id="UP000546701"/>
    </source>
</evidence>
<dbReference type="PROSITE" id="PS52015">
    <property type="entry name" value="TONB_CTD"/>
    <property type="match status" value="1"/>
</dbReference>
<evidence type="ECO:0000256" key="3">
    <source>
        <dbReference type="ARBA" id="ARBA00022989"/>
    </source>
</evidence>
<dbReference type="SUPFAM" id="SSF74653">
    <property type="entry name" value="TolA/TonB C-terminal domain"/>
    <property type="match status" value="1"/>
</dbReference>
<comment type="caution">
    <text evidence="7">The sequence shown here is derived from an EMBL/GenBank/DDBJ whole genome shotgun (WGS) entry which is preliminary data.</text>
</comment>
<dbReference type="GO" id="GO:0016020">
    <property type="term" value="C:membrane"/>
    <property type="evidence" value="ECO:0007669"/>
    <property type="project" value="UniProtKB-SubCell"/>
</dbReference>
<dbReference type="Proteomes" id="UP000546701">
    <property type="component" value="Unassembled WGS sequence"/>
</dbReference>
<evidence type="ECO:0000256" key="2">
    <source>
        <dbReference type="ARBA" id="ARBA00022692"/>
    </source>
</evidence>
<reference evidence="7 8" key="1">
    <citation type="submission" date="2020-08" db="EMBL/GenBank/DDBJ databases">
        <title>Genomic Encyclopedia of Type Strains, Phase IV (KMG-IV): sequencing the most valuable type-strain genomes for metagenomic binning, comparative biology and taxonomic classification.</title>
        <authorList>
            <person name="Goeker M."/>
        </authorList>
    </citation>
    <scope>NUCLEOTIDE SEQUENCE [LARGE SCALE GENOMIC DNA]</scope>
    <source>
        <strain evidence="7 8">DSM 103336</strain>
    </source>
</reference>
<keyword evidence="5" id="KW-0732">Signal</keyword>
<evidence type="ECO:0000313" key="7">
    <source>
        <dbReference type="EMBL" id="MBB5730337.1"/>
    </source>
</evidence>
<dbReference type="Gene3D" id="3.30.1150.10">
    <property type="match status" value="1"/>
</dbReference>
<evidence type="ECO:0000259" key="6">
    <source>
        <dbReference type="PROSITE" id="PS52015"/>
    </source>
</evidence>
<keyword evidence="3" id="KW-1133">Transmembrane helix</keyword>
<name>A0A7W9F2B3_9SPHN</name>
<feature type="chain" id="PRO_5031299926" evidence="5">
    <location>
        <begin position="23"/>
        <end position="175"/>
    </location>
</feature>
<evidence type="ECO:0000256" key="1">
    <source>
        <dbReference type="ARBA" id="ARBA00004167"/>
    </source>
</evidence>
<sequence length="175" mass="18709">MSIRTKAAIVVLLTCTAAPGMAQHGSQQSGPPTGDITMAAWTARMDAELSKAIDHEGYRIRDQARAGTVRVKFNCSESGAPAKVAILKSSGQRDVDRAAVAAMKRIATLHPLPPGLTHEQKYEAVLLFDINASGFDRRLARLRDDAAKANGWYDRRPTVKMSEAAAPVTGAGTSH</sequence>
<dbReference type="AlphaFoldDB" id="A0A7W9F2B3"/>
<accession>A0A7W9F2B3</accession>
<dbReference type="EMBL" id="JACIJR010000007">
    <property type="protein sequence ID" value="MBB5730337.1"/>
    <property type="molecule type" value="Genomic_DNA"/>
</dbReference>
<keyword evidence="8" id="KW-1185">Reference proteome</keyword>
<dbReference type="RefSeq" id="WP_157177127.1">
    <property type="nucleotide sequence ID" value="NZ_BMJP01000005.1"/>
</dbReference>
<proteinExistence type="predicted"/>
<dbReference type="InterPro" id="IPR006260">
    <property type="entry name" value="TonB/TolA_C"/>
</dbReference>
<dbReference type="Pfam" id="PF03544">
    <property type="entry name" value="TonB_C"/>
    <property type="match status" value="1"/>
</dbReference>
<dbReference type="InterPro" id="IPR037682">
    <property type="entry name" value="TonB_C"/>
</dbReference>
<keyword evidence="4" id="KW-0472">Membrane</keyword>
<gene>
    <name evidence="7" type="ORF">FHS99_002840</name>
</gene>
<protein>
    <submittedName>
        <fullName evidence="7">TonB family protein</fullName>
    </submittedName>
</protein>
<dbReference type="NCBIfam" id="TIGR01352">
    <property type="entry name" value="tonB_Cterm"/>
    <property type="match status" value="1"/>
</dbReference>